<dbReference type="AlphaFoldDB" id="A0AAW0V6N8"/>
<dbReference type="EMBL" id="JARAKH010000001">
    <property type="protein sequence ID" value="KAK8407561.1"/>
    <property type="molecule type" value="Genomic_DNA"/>
</dbReference>
<protein>
    <submittedName>
        <fullName evidence="2">Uncharacterized protein</fullName>
    </submittedName>
</protein>
<evidence type="ECO:0000313" key="2">
    <source>
        <dbReference type="EMBL" id="KAK8407561.1"/>
    </source>
</evidence>
<sequence>MEIINEINDARETDEIVALRNKTVETIGGGHDCYPFASSAYGHDTMLLWTFVTLAERFCQLYNAINNPEEYYRAMVSEESKLSFEGEENFKKLCSRLKSELQIFLYKSDTDKLCRDMFDVILEVETEAVREKEEECSSDDEDYESCGEDDTFLDEEPSLDMNSADAHPPSSSSSLSSFNTDNSKYCDFYENIIKVQEDLKSLPLDWHKLLGNNKHLNLVPNALNTDEYGALFETARFISKCSEVILRFIPFLKSLSIVTATWNSSGGGGDELNTLEYNTDNFIEVFAKNGRYVDIENSSWKI</sequence>
<dbReference type="Proteomes" id="UP001487740">
    <property type="component" value="Unassembled WGS sequence"/>
</dbReference>
<reference evidence="2 3" key="1">
    <citation type="submission" date="2023-03" db="EMBL/GenBank/DDBJ databases">
        <title>High-quality genome of Scylla paramamosain provides insights in environmental adaptation.</title>
        <authorList>
            <person name="Zhang L."/>
        </authorList>
    </citation>
    <scope>NUCLEOTIDE SEQUENCE [LARGE SCALE GENOMIC DNA]</scope>
    <source>
        <strain evidence="2">LZ_2023a</strain>
        <tissue evidence="2">Muscle</tissue>
    </source>
</reference>
<name>A0AAW0V6N8_SCYPA</name>
<keyword evidence="3" id="KW-1185">Reference proteome</keyword>
<comment type="caution">
    <text evidence="2">The sequence shown here is derived from an EMBL/GenBank/DDBJ whole genome shotgun (WGS) entry which is preliminary data.</text>
</comment>
<evidence type="ECO:0000313" key="3">
    <source>
        <dbReference type="Proteomes" id="UP001487740"/>
    </source>
</evidence>
<proteinExistence type="predicted"/>
<accession>A0AAW0V6N8</accession>
<gene>
    <name evidence="2" type="ORF">O3P69_002252</name>
</gene>
<feature type="region of interest" description="Disordered" evidence="1">
    <location>
        <begin position="157"/>
        <end position="178"/>
    </location>
</feature>
<evidence type="ECO:0000256" key="1">
    <source>
        <dbReference type="SAM" id="MobiDB-lite"/>
    </source>
</evidence>
<organism evidence="2 3">
    <name type="scientific">Scylla paramamosain</name>
    <name type="common">Mud crab</name>
    <dbReference type="NCBI Taxonomy" id="85552"/>
    <lineage>
        <taxon>Eukaryota</taxon>
        <taxon>Metazoa</taxon>
        <taxon>Ecdysozoa</taxon>
        <taxon>Arthropoda</taxon>
        <taxon>Crustacea</taxon>
        <taxon>Multicrustacea</taxon>
        <taxon>Malacostraca</taxon>
        <taxon>Eumalacostraca</taxon>
        <taxon>Eucarida</taxon>
        <taxon>Decapoda</taxon>
        <taxon>Pleocyemata</taxon>
        <taxon>Brachyura</taxon>
        <taxon>Eubrachyura</taxon>
        <taxon>Portunoidea</taxon>
        <taxon>Portunidae</taxon>
        <taxon>Portuninae</taxon>
        <taxon>Scylla</taxon>
    </lineage>
</organism>